<evidence type="ECO:0000259" key="6">
    <source>
        <dbReference type="Pfam" id="PF00324"/>
    </source>
</evidence>
<sequence>MGNGVKLQRKLGFFSVFVIGLSLLTPATVFTIFGIASQNTNGHVPAVYLFSVIAILFTVLSYTHMVKVFPRSGSAYTYVQQTFHPNLGFLVGWGALLDYLFLPMVYVLSVAIYMVPLYPNVPEWVWIVGTLAIITLSNIFSVKVAVSFSTILIALQVLIAGIFIALLINFYVVNEGAATLFSLAPFYTEEFTLTNVFAGSVILAYTFVGFDAISTLAEETIEPKKNIPRAMIALVLFLGVLYTTITYFMQRAFPDVTVFATPDSAVVEIAIQVGGMFFNAVFTGIVIAATFVGGIAAQMGTSRLLYAMGRDNVFPKKIFGYLHPKSHIPIFNILATGVASLPAIFITLDTASSVISFGAFTAFTSVNLCVIYYFLVKRKRKDGKALILFGLFPSIGIAFLAVMWYNIEPLALTLGIAWNLLGVCFLIYITRGFKKTAPSLDFNPEETTKKVKKYDDSVHLG</sequence>
<gene>
    <name evidence="7" type="ORF">HUG20_11095</name>
</gene>
<evidence type="ECO:0000313" key="7">
    <source>
        <dbReference type="EMBL" id="QQK80383.1"/>
    </source>
</evidence>
<feature type="transmembrane region" description="Helical" evidence="5">
    <location>
        <begin position="269"/>
        <end position="296"/>
    </location>
</feature>
<proteinExistence type="predicted"/>
<evidence type="ECO:0000256" key="1">
    <source>
        <dbReference type="ARBA" id="ARBA00004141"/>
    </source>
</evidence>
<evidence type="ECO:0000256" key="2">
    <source>
        <dbReference type="ARBA" id="ARBA00022692"/>
    </source>
</evidence>
<dbReference type="Pfam" id="PF00324">
    <property type="entry name" value="AA_permease"/>
    <property type="match status" value="1"/>
</dbReference>
<name>A0A7T6ZBG8_9BACI</name>
<feature type="transmembrane region" description="Helical" evidence="5">
    <location>
        <begin position="386"/>
        <end position="405"/>
    </location>
</feature>
<dbReference type="AlphaFoldDB" id="A0A7T6ZBG8"/>
<dbReference type="Proteomes" id="UP000595349">
    <property type="component" value="Chromosome"/>
</dbReference>
<feature type="transmembrane region" description="Helical" evidence="5">
    <location>
        <begin position="229"/>
        <end position="249"/>
    </location>
</feature>
<feature type="transmembrane region" description="Helical" evidence="5">
    <location>
        <begin position="193"/>
        <end position="217"/>
    </location>
</feature>
<keyword evidence="8" id="KW-1185">Reference proteome</keyword>
<dbReference type="PANTHER" id="PTHR42770:SF8">
    <property type="entry name" value="PUTRESCINE IMPORTER PUUP"/>
    <property type="match status" value="1"/>
</dbReference>
<evidence type="ECO:0000313" key="8">
    <source>
        <dbReference type="Proteomes" id="UP000595349"/>
    </source>
</evidence>
<dbReference type="InterPro" id="IPR050367">
    <property type="entry name" value="APC_superfamily"/>
</dbReference>
<feature type="transmembrane region" description="Helical" evidence="5">
    <location>
        <begin position="12"/>
        <end position="35"/>
    </location>
</feature>
<feature type="transmembrane region" description="Helical" evidence="5">
    <location>
        <begin position="87"/>
        <end position="112"/>
    </location>
</feature>
<keyword evidence="2 5" id="KW-0812">Transmembrane</keyword>
<feature type="transmembrane region" description="Helical" evidence="5">
    <location>
        <begin position="330"/>
        <end position="348"/>
    </location>
</feature>
<feature type="transmembrane region" description="Helical" evidence="5">
    <location>
        <begin position="124"/>
        <end position="146"/>
    </location>
</feature>
<dbReference type="Gene3D" id="1.20.1740.10">
    <property type="entry name" value="Amino acid/polyamine transporter I"/>
    <property type="match status" value="1"/>
</dbReference>
<protein>
    <submittedName>
        <fullName evidence="7">APC family permease</fullName>
    </submittedName>
</protein>
<feature type="transmembrane region" description="Helical" evidence="5">
    <location>
        <begin position="354"/>
        <end position="374"/>
    </location>
</feature>
<organism evidence="7 8">
    <name type="scientific">Salicibibacter cibi</name>
    <dbReference type="NCBI Taxonomy" id="2743001"/>
    <lineage>
        <taxon>Bacteria</taxon>
        <taxon>Bacillati</taxon>
        <taxon>Bacillota</taxon>
        <taxon>Bacilli</taxon>
        <taxon>Bacillales</taxon>
        <taxon>Bacillaceae</taxon>
        <taxon>Salicibibacter</taxon>
    </lineage>
</organism>
<dbReference type="EMBL" id="CP054706">
    <property type="protein sequence ID" value="QQK80383.1"/>
    <property type="molecule type" value="Genomic_DNA"/>
</dbReference>
<dbReference type="PANTHER" id="PTHR42770">
    <property type="entry name" value="AMINO ACID TRANSPORTER-RELATED"/>
    <property type="match status" value="1"/>
</dbReference>
<keyword evidence="4 5" id="KW-0472">Membrane</keyword>
<evidence type="ECO:0000256" key="3">
    <source>
        <dbReference type="ARBA" id="ARBA00022989"/>
    </source>
</evidence>
<feature type="domain" description="Amino acid permease/ SLC12A" evidence="6">
    <location>
        <begin position="16"/>
        <end position="371"/>
    </location>
</feature>
<comment type="subcellular location">
    <subcellularLocation>
        <location evidence="1">Membrane</location>
        <topology evidence="1">Multi-pass membrane protein</topology>
    </subcellularLocation>
</comment>
<evidence type="ECO:0000256" key="4">
    <source>
        <dbReference type="ARBA" id="ARBA00023136"/>
    </source>
</evidence>
<dbReference type="InterPro" id="IPR004841">
    <property type="entry name" value="AA-permease/SLC12A_dom"/>
</dbReference>
<reference evidence="7 8" key="1">
    <citation type="submission" date="2020-06" db="EMBL/GenBank/DDBJ databases">
        <title>Genomic analysis of Salicibibacter sp. NKC21-4.</title>
        <authorList>
            <person name="Oh Y.J."/>
        </authorList>
    </citation>
    <scope>NUCLEOTIDE SEQUENCE [LARGE SCALE GENOMIC DNA]</scope>
    <source>
        <strain evidence="7 8">NKC21-4</strain>
    </source>
</reference>
<feature type="transmembrane region" description="Helical" evidence="5">
    <location>
        <begin position="153"/>
        <end position="173"/>
    </location>
</feature>
<dbReference type="GO" id="GO:0016020">
    <property type="term" value="C:membrane"/>
    <property type="evidence" value="ECO:0007669"/>
    <property type="project" value="UniProtKB-SubCell"/>
</dbReference>
<dbReference type="RefSeq" id="WP_200084756.1">
    <property type="nucleotide sequence ID" value="NZ_CP054706.1"/>
</dbReference>
<accession>A0A7T6ZBG8</accession>
<dbReference type="GO" id="GO:0055085">
    <property type="term" value="P:transmembrane transport"/>
    <property type="evidence" value="ECO:0007669"/>
    <property type="project" value="InterPro"/>
</dbReference>
<feature type="transmembrane region" description="Helical" evidence="5">
    <location>
        <begin position="411"/>
        <end position="429"/>
    </location>
</feature>
<dbReference type="KEGG" id="scib:HUG20_11095"/>
<evidence type="ECO:0000256" key="5">
    <source>
        <dbReference type="SAM" id="Phobius"/>
    </source>
</evidence>
<dbReference type="PIRSF" id="PIRSF006060">
    <property type="entry name" value="AA_transporter"/>
    <property type="match status" value="1"/>
</dbReference>
<feature type="transmembrane region" description="Helical" evidence="5">
    <location>
        <begin position="47"/>
        <end position="66"/>
    </location>
</feature>
<keyword evidence="3 5" id="KW-1133">Transmembrane helix</keyword>